<keyword evidence="9" id="KW-1185">Reference proteome</keyword>
<dbReference type="Gene3D" id="1.10.472.80">
    <property type="entry name" value="Ypt/Rab-GAP domain of gyp1p, domain 3"/>
    <property type="match status" value="1"/>
</dbReference>
<dbReference type="Pfam" id="PF00501">
    <property type="entry name" value="AMP-binding"/>
    <property type="match status" value="1"/>
</dbReference>
<dbReference type="InterPro" id="IPR042099">
    <property type="entry name" value="ANL_N_sf"/>
</dbReference>
<dbReference type="GO" id="GO:0005777">
    <property type="term" value="C:peroxisome"/>
    <property type="evidence" value="ECO:0007669"/>
    <property type="project" value="UniProtKB-SubCell"/>
</dbReference>
<evidence type="ECO:0000259" key="7">
    <source>
        <dbReference type="PROSITE" id="PS50086"/>
    </source>
</evidence>
<dbReference type="SUPFAM" id="SSF56801">
    <property type="entry name" value="Acetyl-CoA synthetase-like"/>
    <property type="match status" value="1"/>
</dbReference>
<evidence type="ECO:0000256" key="1">
    <source>
        <dbReference type="ARBA" id="ARBA00004275"/>
    </source>
</evidence>
<comment type="similarity">
    <text evidence="2">Belongs to the ATP-dependent AMP-binding enzyme family.</text>
</comment>
<dbReference type="Gene3D" id="1.10.8.270">
    <property type="entry name" value="putative rabgap domain of human tbc1 domain family member 14 like domains"/>
    <property type="match status" value="1"/>
</dbReference>
<dbReference type="GO" id="GO:0016192">
    <property type="term" value="P:vesicle-mediated transport"/>
    <property type="evidence" value="ECO:0007669"/>
    <property type="project" value="UniProtKB-ARBA"/>
</dbReference>
<comment type="subcellular location">
    <subcellularLocation>
        <location evidence="1">Peroxisome</location>
    </subcellularLocation>
</comment>
<dbReference type="InterPro" id="IPR020845">
    <property type="entry name" value="AMP-binding_CS"/>
</dbReference>
<dbReference type="GO" id="GO:0016405">
    <property type="term" value="F:CoA-ligase activity"/>
    <property type="evidence" value="ECO:0007669"/>
    <property type="project" value="TreeGrafter"/>
</dbReference>
<dbReference type="FunFam" id="1.10.472.80:FF:000006">
    <property type="entry name" value="TBC1 domain family member 14"/>
    <property type="match status" value="1"/>
</dbReference>
<organism evidence="8 9">
    <name type="scientific">Tenebrio molitor</name>
    <name type="common">Yellow mealworm beetle</name>
    <dbReference type="NCBI Taxonomy" id="7067"/>
    <lineage>
        <taxon>Eukaryota</taxon>
        <taxon>Metazoa</taxon>
        <taxon>Ecdysozoa</taxon>
        <taxon>Arthropoda</taxon>
        <taxon>Hexapoda</taxon>
        <taxon>Insecta</taxon>
        <taxon>Pterygota</taxon>
        <taxon>Neoptera</taxon>
        <taxon>Endopterygota</taxon>
        <taxon>Coleoptera</taxon>
        <taxon>Polyphaga</taxon>
        <taxon>Cucujiformia</taxon>
        <taxon>Tenebrionidae</taxon>
        <taxon>Tenebrio</taxon>
    </lineage>
</organism>
<dbReference type="InterPro" id="IPR035969">
    <property type="entry name" value="Rab-GAP_TBC_sf"/>
</dbReference>
<evidence type="ECO:0000256" key="5">
    <source>
        <dbReference type="SAM" id="Coils"/>
    </source>
</evidence>
<comment type="caution">
    <text evidence="8">The sequence shown here is derived from an EMBL/GenBank/DDBJ whole genome shotgun (WGS) entry which is preliminary data.</text>
</comment>
<accession>A0A8J6HQ67</accession>
<dbReference type="SMART" id="SM00164">
    <property type="entry name" value="TBC"/>
    <property type="match status" value="1"/>
</dbReference>
<dbReference type="GO" id="GO:0031410">
    <property type="term" value="C:cytoplasmic vesicle"/>
    <property type="evidence" value="ECO:0007669"/>
    <property type="project" value="UniProtKB-ARBA"/>
</dbReference>
<evidence type="ECO:0000256" key="3">
    <source>
        <dbReference type="ARBA" id="ARBA00022598"/>
    </source>
</evidence>
<dbReference type="AlphaFoldDB" id="A0A8J6HQ67"/>
<dbReference type="InterPro" id="IPR045851">
    <property type="entry name" value="AMP-bd_C_sf"/>
</dbReference>
<dbReference type="InterPro" id="IPR000873">
    <property type="entry name" value="AMP-dep_synth/lig_dom"/>
</dbReference>
<protein>
    <recommendedName>
        <fullName evidence="7">Rab-GAP TBC domain-containing protein</fullName>
    </recommendedName>
</protein>
<dbReference type="Gene3D" id="3.40.50.12780">
    <property type="entry name" value="N-terminal domain of ligase-like"/>
    <property type="match status" value="1"/>
</dbReference>
<dbReference type="GO" id="GO:0019899">
    <property type="term" value="F:enzyme binding"/>
    <property type="evidence" value="ECO:0007669"/>
    <property type="project" value="UniProtKB-ARBA"/>
</dbReference>
<dbReference type="FunFam" id="1.10.8.270:FF:000008">
    <property type="entry name" value="Putative TBC1 domain family member 14"/>
    <property type="match status" value="1"/>
</dbReference>
<keyword evidence="5" id="KW-0175">Coiled coil</keyword>
<evidence type="ECO:0000256" key="4">
    <source>
        <dbReference type="ARBA" id="ARBA00023140"/>
    </source>
</evidence>
<evidence type="ECO:0000313" key="9">
    <source>
        <dbReference type="Proteomes" id="UP000719412"/>
    </source>
</evidence>
<evidence type="ECO:0000313" key="8">
    <source>
        <dbReference type="EMBL" id="KAH0818308.1"/>
    </source>
</evidence>
<feature type="compositionally biased region" description="Low complexity" evidence="6">
    <location>
        <begin position="232"/>
        <end position="249"/>
    </location>
</feature>
<keyword evidence="4" id="KW-0576">Peroxisome</keyword>
<dbReference type="PANTHER" id="PTHR24096">
    <property type="entry name" value="LONG-CHAIN-FATTY-ACID--COA LIGASE"/>
    <property type="match status" value="1"/>
</dbReference>
<evidence type="ECO:0000256" key="6">
    <source>
        <dbReference type="SAM" id="MobiDB-lite"/>
    </source>
</evidence>
<evidence type="ECO:0000256" key="2">
    <source>
        <dbReference type="ARBA" id="ARBA00006432"/>
    </source>
</evidence>
<gene>
    <name evidence="8" type="ORF">GEV33_004483</name>
</gene>
<dbReference type="Gene3D" id="3.30.300.30">
    <property type="match status" value="1"/>
</dbReference>
<dbReference type="Pfam" id="PF13193">
    <property type="entry name" value="AMP-binding_C"/>
    <property type="match status" value="1"/>
</dbReference>
<dbReference type="PROSITE" id="PS50086">
    <property type="entry name" value="TBC_RABGAP"/>
    <property type="match status" value="1"/>
</dbReference>
<dbReference type="InterPro" id="IPR025110">
    <property type="entry name" value="AMP-bd_C"/>
</dbReference>
<feature type="region of interest" description="Disordered" evidence="6">
    <location>
        <begin position="219"/>
        <end position="250"/>
    </location>
</feature>
<dbReference type="PROSITE" id="PS00455">
    <property type="entry name" value="AMP_BINDING"/>
    <property type="match status" value="1"/>
</dbReference>
<dbReference type="GO" id="GO:0005773">
    <property type="term" value="C:vacuole"/>
    <property type="evidence" value="ECO:0007669"/>
    <property type="project" value="UniProtKB-ARBA"/>
</dbReference>
<dbReference type="FunFam" id="3.30.300.30:FF:000007">
    <property type="entry name" value="4-coumarate--CoA ligase 2"/>
    <property type="match status" value="1"/>
</dbReference>
<dbReference type="SUPFAM" id="SSF47923">
    <property type="entry name" value="Ypt/Rab-GAP domain of gyp1p"/>
    <property type="match status" value="2"/>
</dbReference>
<dbReference type="Pfam" id="PF00566">
    <property type="entry name" value="RabGAP-TBC"/>
    <property type="match status" value="1"/>
</dbReference>
<reference evidence="8" key="2">
    <citation type="submission" date="2021-08" db="EMBL/GenBank/DDBJ databases">
        <authorList>
            <person name="Eriksson T."/>
        </authorList>
    </citation>
    <scope>NUCLEOTIDE SEQUENCE</scope>
    <source>
        <strain evidence="8">Stoneville</strain>
        <tissue evidence="8">Whole head</tissue>
    </source>
</reference>
<keyword evidence="3" id="KW-0436">Ligase</keyword>
<dbReference type="FunFam" id="1.10.10.750:FF:000024">
    <property type="entry name" value="TBC1 domain family member 12"/>
    <property type="match status" value="1"/>
</dbReference>
<feature type="coiled-coil region" evidence="5">
    <location>
        <begin position="335"/>
        <end position="379"/>
    </location>
</feature>
<name>A0A8J6HQ67_TENMO</name>
<dbReference type="EMBL" id="JABDTM020017924">
    <property type="protein sequence ID" value="KAH0818308.1"/>
    <property type="molecule type" value="Genomic_DNA"/>
</dbReference>
<dbReference type="Gene3D" id="1.10.10.750">
    <property type="entry name" value="Ypt/Rab-GAP domain of gyp1p, domain 1"/>
    <property type="match status" value="1"/>
</dbReference>
<reference evidence="8" key="1">
    <citation type="journal article" date="2020" name="J Insects Food Feed">
        <title>The yellow mealworm (Tenebrio molitor) genome: a resource for the emerging insects as food and feed industry.</title>
        <authorList>
            <person name="Eriksson T."/>
            <person name="Andere A."/>
            <person name="Kelstrup H."/>
            <person name="Emery V."/>
            <person name="Picard C."/>
        </authorList>
    </citation>
    <scope>NUCLEOTIDE SEQUENCE</scope>
    <source>
        <strain evidence="8">Stoneville</strain>
        <tissue evidence="8">Whole head</tissue>
    </source>
</reference>
<dbReference type="PANTHER" id="PTHR24096:SF149">
    <property type="entry name" value="AMP-BINDING DOMAIN-CONTAINING PROTEIN-RELATED"/>
    <property type="match status" value="1"/>
</dbReference>
<feature type="domain" description="Rab-GAP TBC" evidence="7">
    <location>
        <begin position="408"/>
        <end position="610"/>
    </location>
</feature>
<sequence>MIKADCEDKNRINSTPHGNESKEVADLIIDSKRAYASVECNGDVANGYGVLENTTSMGHKGHYQRVLLKNNVTQDLRTQSLPNCLVDDKSKLVDDLDTVDSCDIHNKLLVESGSPPQSPWFKTWPERCDKVKNNENSTLNATSNSSQNTQVKLKNCDIVENGNIKNKLTLSEALQNISLAYSPVTKQLHLVEKPTDNADIRLENTSDKYGDTSASLVHNEAKKGHKRNEAGSFSSTISSLSDPSPSRSLLDVDDKSLNSFDDCGEPGRKKSLTNFFNRNVFSWKSSSAASGSSSVWKLFGKSGKDSSTSSPLHVVASSTALIQHPRPSNLPAKTQEEEQRHREEYKAMIAAAKKKEVQNTVARQKLQKLQLQQEEHQATATKHFTKHVLPNWETMRANKKTRDLWWQGLPSSVRGKVWRLAIGNELNLTPQLYEICLSRAQNRLNSPEPSHCDPDVDQESSMDVIRLDISRTFPHLCIFQEGGPYSDILHSLLAAYVCYRPDVGYVQGMSYIAAILILNMEAFDAFICFANLLNQPLHLSAFTLNQEQMEAYYSAYNEVFCYNLPKLYAHFEKAKLTPDLYLLDWIYTIFAKAMPLDVACRVWDIFLRDGFEFIFRTALGILHLNQDTLINMDFLHGAQFLTRLPDDLSSDQLFKSIQAVTTMSLRREAMAARVLQGASFEPILAKISLGEFFFDYAEKHRDVICQINGDTDESETYGSVKRRSTRLALALKRKGITCEDVIACCSYNSLDNTIPIIASTYLGAKIVNLDPTLSSRNTTHLLTLVSPRVIFVEEDSLGLIENSLKDAKINSEIVVFGKSSRYATFSDLVRPCADEDAFAPAKVDLQDIGIMFFSSGTTGLPKAICHSHYSFLRLIEISFQCGFDMSTVLHYTTFYWISGMLMLARTFMEGGTRVFARTVQGENVFKMIEKYKLTALFAAPIYTYSLTKVKDPERYDTSSFRCLLTGGTPMSTEHFKKLFCLFPTAQVIFGYGMTEVGMISVFHQENDKELIGSKIGSSGKIAPESALKVVDPNTGEMLGPNVKGEIRIKTQGMMKGYYKQDSSHCFDTDGFLKSGDIGYYDDDDCIYVIERMKEMFKYQSWHIVPSSIEAVLLEHPAVKESVVFGIPRDEEGEIPAACVVLNDNFNVDKGEIEEFVAERVSDKERLRGGVMIVAALPKTPSGKLIRKEVRNIVVKSM</sequence>
<dbReference type="Proteomes" id="UP000719412">
    <property type="component" value="Unassembled WGS sequence"/>
</dbReference>
<dbReference type="InterPro" id="IPR000195">
    <property type="entry name" value="Rab-GAP-TBC_dom"/>
</dbReference>
<proteinExistence type="inferred from homology"/>